<evidence type="ECO:0000313" key="2">
    <source>
        <dbReference type="EMBL" id="GLQ20792.1"/>
    </source>
</evidence>
<feature type="transmembrane region" description="Helical" evidence="1">
    <location>
        <begin position="123"/>
        <end position="143"/>
    </location>
</feature>
<dbReference type="Proteomes" id="UP001161390">
    <property type="component" value="Unassembled WGS sequence"/>
</dbReference>
<comment type="caution">
    <text evidence="2">The sequence shown here is derived from an EMBL/GenBank/DDBJ whole genome shotgun (WGS) entry which is preliminary data.</text>
</comment>
<keyword evidence="3" id="KW-1185">Reference proteome</keyword>
<name>A0ABQ5V1G7_9PROT</name>
<sequence>MNVTLRFLAGWLFGASVTTVLAVIGQTQIVLARLNAVGAEITLGDRLSMTAYDLIHLGSIYGIIIFAGTLIAYLAGLLVYRAAGFGRPVVFITAGTVAMVVMLLAMKAAFFDITLIAGARGPLGLSLQLGAGAVGGWAFAGLTQRLKVRQSRRKRVTV</sequence>
<feature type="transmembrane region" description="Helical" evidence="1">
    <location>
        <begin position="54"/>
        <end position="80"/>
    </location>
</feature>
<keyword evidence="1" id="KW-0472">Membrane</keyword>
<evidence type="ECO:0000256" key="1">
    <source>
        <dbReference type="SAM" id="Phobius"/>
    </source>
</evidence>
<keyword evidence="1" id="KW-0812">Transmembrane</keyword>
<evidence type="ECO:0008006" key="4">
    <source>
        <dbReference type="Google" id="ProtNLM"/>
    </source>
</evidence>
<keyword evidence="1" id="KW-1133">Transmembrane helix</keyword>
<proteinExistence type="predicted"/>
<evidence type="ECO:0000313" key="3">
    <source>
        <dbReference type="Proteomes" id="UP001161390"/>
    </source>
</evidence>
<reference evidence="2" key="1">
    <citation type="journal article" date="2014" name="Int. J. Syst. Evol. Microbiol.">
        <title>Complete genome of a new Firmicutes species belonging to the dominant human colonic microbiota ('Ruminococcus bicirculans') reveals two chromosomes and a selective capacity to utilize plant glucans.</title>
        <authorList>
            <consortium name="NISC Comparative Sequencing Program"/>
            <person name="Wegmann U."/>
            <person name="Louis P."/>
            <person name="Goesmann A."/>
            <person name="Henrissat B."/>
            <person name="Duncan S.H."/>
            <person name="Flint H.J."/>
        </authorList>
    </citation>
    <scope>NUCLEOTIDE SEQUENCE</scope>
    <source>
        <strain evidence="2">NBRC 108216</strain>
    </source>
</reference>
<dbReference type="RefSeq" id="WP_284371666.1">
    <property type="nucleotide sequence ID" value="NZ_BSNJ01000003.1"/>
</dbReference>
<reference evidence="2" key="2">
    <citation type="submission" date="2023-01" db="EMBL/GenBank/DDBJ databases">
        <title>Draft genome sequence of Algimonas porphyrae strain NBRC 108216.</title>
        <authorList>
            <person name="Sun Q."/>
            <person name="Mori K."/>
        </authorList>
    </citation>
    <scope>NUCLEOTIDE SEQUENCE</scope>
    <source>
        <strain evidence="2">NBRC 108216</strain>
    </source>
</reference>
<protein>
    <recommendedName>
        <fullName evidence="4">DUF2569 family protein</fullName>
    </recommendedName>
</protein>
<dbReference type="EMBL" id="BSNJ01000003">
    <property type="protein sequence ID" value="GLQ20792.1"/>
    <property type="molecule type" value="Genomic_DNA"/>
</dbReference>
<accession>A0ABQ5V1G7</accession>
<feature type="transmembrane region" description="Helical" evidence="1">
    <location>
        <begin position="89"/>
        <end position="111"/>
    </location>
</feature>
<organism evidence="2 3">
    <name type="scientific">Algimonas porphyrae</name>
    <dbReference type="NCBI Taxonomy" id="1128113"/>
    <lineage>
        <taxon>Bacteria</taxon>
        <taxon>Pseudomonadati</taxon>
        <taxon>Pseudomonadota</taxon>
        <taxon>Alphaproteobacteria</taxon>
        <taxon>Maricaulales</taxon>
        <taxon>Robiginitomaculaceae</taxon>
        <taxon>Algimonas</taxon>
    </lineage>
</organism>
<gene>
    <name evidence="2" type="ORF">GCM10007854_17470</name>
</gene>